<dbReference type="PANTHER" id="PTHR43201">
    <property type="entry name" value="ACYL-COA SYNTHETASE"/>
    <property type="match status" value="1"/>
</dbReference>
<evidence type="ECO:0000256" key="2">
    <source>
        <dbReference type="ARBA" id="ARBA00022598"/>
    </source>
</evidence>
<evidence type="ECO:0000259" key="4">
    <source>
        <dbReference type="Pfam" id="PF13193"/>
    </source>
</evidence>
<proteinExistence type="inferred from homology"/>
<dbReference type="Gene3D" id="3.40.50.12780">
    <property type="entry name" value="N-terminal domain of ligase-like"/>
    <property type="match status" value="1"/>
</dbReference>
<gene>
    <name evidence="5" type="ORF">R3Q16_35185</name>
</gene>
<dbReference type="RefSeq" id="WP_317546544.1">
    <property type="nucleotide sequence ID" value="NZ_JAWLKB010000100.1"/>
</dbReference>
<feature type="domain" description="AMP-binding enzyme C-terminal" evidence="4">
    <location>
        <begin position="468"/>
        <end position="544"/>
    </location>
</feature>
<dbReference type="EMBL" id="JAWLKB010000100">
    <property type="protein sequence ID" value="MDV6271831.1"/>
    <property type="molecule type" value="Genomic_DNA"/>
</dbReference>
<dbReference type="InterPro" id="IPR025110">
    <property type="entry name" value="AMP-bd_C"/>
</dbReference>
<dbReference type="Pfam" id="PF13193">
    <property type="entry name" value="AMP-binding_C"/>
    <property type="match status" value="1"/>
</dbReference>
<dbReference type="SUPFAM" id="SSF56801">
    <property type="entry name" value="Acetyl-CoA synthetase-like"/>
    <property type="match status" value="1"/>
</dbReference>
<dbReference type="Pfam" id="PF00501">
    <property type="entry name" value="AMP-binding"/>
    <property type="match status" value="1"/>
</dbReference>
<keyword evidence="2" id="KW-0436">Ligase</keyword>
<dbReference type="InterPro" id="IPR000873">
    <property type="entry name" value="AMP-dep_synth/lig_dom"/>
</dbReference>
<protein>
    <submittedName>
        <fullName evidence="5">Class I adenylate-forming enzyme family protein</fullName>
    </submittedName>
</protein>
<evidence type="ECO:0000259" key="3">
    <source>
        <dbReference type="Pfam" id="PF00501"/>
    </source>
</evidence>
<dbReference type="PANTHER" id="PTHR43201:SF5">
    <property type="entry name" value="MEDIUM-CHAIN ACYL-COA LIGASE ACSF2, MITOCHONDRIAL"/>
    <property type="match status" value="1"/>
</dbReference>
<evidence type="ECO:0000313" key="5">
    <source>
        <dbReference type="EMBL" id="MDV6271831.1"/>
    </source>
</evidence>
<dbReference type="InterPro" id="IPR042099">
    <property type="entry name" value="ANL_N_sf"/>
</dbReference>
<sequence>MTTPADTQAFIASVMAGLTGPGGPFEMGVEDVLGSSMPVMKNRDKSLGDILEASLDYGSRDYLVTKDRRFSYLEHGAAVAALATALRDKYGVGKGDRVGILAANTPEWVITFWAAQALGAIAVGFNSWWVAREVKYGITHTTPTVVIADAKRAHILSGLDTDIPVLTMEEDLPALLEKYSRSPLPHTAVDEDDPAVILYTSGTSGRPKGAVHTHRNVLAVIDYHRYSDRLAAAFTGQPIDDRPSDLRYLLTAPLFHIASLHNLAIPRLSTGGAVIIHQGAFDVDEVLSLVEREKVTNWAVVPTMASRLLEHGDLGKYDLTSLSAFALASAPSSPALQDRLRESLPFAQHSLVDSYGLTESSTGISVATPPELAAFPGTLGRPVIGVSVEIRDAFGVSLPDGEEGEICARSAYVMLGYWNDEAATAAAIGPDRWLRTGDYGVLEDGRLRLTGRRSDLILRGGENIYPLEIEQCLDEHPAVLECIVLGIDSPDLGQEVGAVVVVHSEDAVTEEELRDFASERLAYFKVPVKWQITTTPLPRNATGKTIRTKVVIS</sequence>
<reference evidence="5 6" key="1">
    <citation type="submission" date="2023-10" db="EMBL/GenBank/DDBJ databases">
        <title>Development of a sustainable strategy for remediation of hydrocarbon-contaminated territories based on the waste exchange concept.</title>
        <authorList>
            <person name="Krivoruchko A."/>
        </authorList>
    </citation>
    <scope>NUCLEOTIDE SEQUENCE [LARGE SCALE GENOMIC DNA]</scope>
    <source>
        <strain evidence="5 6">IEGM 1203</strain>
    </source>
</reference>
<keyword evidence="6" id="KW-1185">Reference proteome</keyword>
<feature type="domain" description="AMP-dependent synthetase/ligase" evidence="3">
    <location>
        <begin position="59"/>
        <end position="418"/>
    </location>
</feature>
<accession>A0ABU4C5P2</accession>
<dbReference type="PROSITE" id="PS00455">
    <property type="entry name" value="AMP_BINDING"/>
    <property type="match status" value="1"/>
</dbReference>
<dbReference type="InterPro" id="IPR045851">
    <property type="entry name" value="AMP-bd_C_sf"/>
</dbReference>
<evidence type="ECO:0000313" key="6">
    <source>
        <dbReference type="Proteomes" id="UP001185927"/>
    </source>
</evidence>
<dbReference type="InterPro" id="IPR020845">
    <property type="entry name" value="AMP-binding_CS"/>
</dbReference>
<dbReference type="Proteomes" id="UP001185927">
    <property type="component" value="Unassembled WGS sequence"/>
</dbReference>
<name>A0ABU4C5P2_RHOGO</name>
<comment type="similarity">
    <text evidence="1">Belongs to the ATP-dependent AMP-binding enzyme family.</text>
</comment>
<dbReference type="Gene3D" id="3.30.300.30">
    <property type="match status" value="1"/>
</dbReference>
<organism evidence="5 6">
    <name type="scientific">Rhodococcus globerulus</name>
    <dbReference type="NCBI Taxonomy" id="33008"/>
    <lineage>
        <taxon>Bacteria</taxon>
        <taxon>Bacillati</taxon>
        <taxon>Actinomycetota</taxon>
        <taxon>Actinomycetes</taxon>
        <taxon>Mycobacteriales</taxon>
        <taxon>Nocardiaceae</taxon>
        <taxon>Rhodococcus</taxon>
    </lineage>
</organism>
<evidence type="ECO:0000256" key="1">
    <source>
        <dbReference type="ARBA" id="ARBA00006432"/>
    </source>
</evidence>
<comment type="caution">
    <text evidence="5">The sequence shown here is derived from an EMBL/GenBank/DDBJ whole genome shotgun (WGS) entry which is preliminary data.</text>
</comment>